<evidence type="ECO:0000313" key="1">
    <source>
        <dbReference type="EMBL" id="KOS41443.1"/>
    </source>
</evidence>
<comment type="caution">
    <text evidence="1">The sequence shown here is derived from an EMBL/GenBank/DDBJ whole genome shotgun (WGS) entry which is preliminary data.</text>
</comment>
<evidence type="ECO:0000313" key="2">
    <source>
        <dbReference type="Proteomes" id="UP000037696"/>
    </source>
</evidence>
<dbReference type="EMBL" id="LHQQ01000132">
    <property type="protein sequence ID" value="KOS41443.1"/>
    <property type="molecule type" value="Genomic_DNA"/>
</dbReference>
<gene>
    <name evidence="1" type="ORF">ACN38_g7682</name>
</gene>
<protein>
    <submittedName>
        <fullName evidence="1">Uncharacterized protein</fullName>
    </submittedName>
</protein>
<dbReference type="Proteomes" id="UP000037696">
    <property type="component" value="Unassembled WGS sequence"/>
</dbReference>
<name>A0A0M9WEE1_9EURO</name>
<reference evidence="1 2" key="1">
    <citation type="submission" date="2015-08" db="EMBL/GenBank/DDBJ databases">
        <title>Genome sequencing of Penicillium nordicum.</title>
        <authorList>
            <person name="Nguyen H.D."/>
            <person name="Seifert K.A."/>
        </authorList>
    </citation>
    <scope>NUCLEOTIDE SEQUENCE [LARGE SCALE GENOMIC DNA]</scope>
    <source>
        <strain evidence="1 2">DAOMC 185683</strain>
    </source>
</reference>
<proteinExistence type="predicted"/>
<accession>A0A0M9WEE1</accession>
<dbReference type="AlphaFoldDB" id="A0A0M9WEE1"/>
<sequence length="89" mass="10164">MLLAALLSEVFLRIFPLWQRPSHSWVVWKASTFIRSFQGPLSVGMRTVEAGFFRPSCLGPCVQGSPHTSSWSHRYLIRVTLSLVYIARQ</sequence>
<keyword evidence="2" id="KW-1185">Reference proteome</keyword>
<organism evidence="1 2">
    <name type="scientific">Penicillium nordicum</name>
    <dbReference type="NCBI Taxonomy" id="229535"/>
    <lineage>
        <taxon>Eukaryota</taxon>
        <taxon>Fungi</taxon>
        <taxon>Dikarya</taxon>
        <taxon>Ascomycota</taxon>
        <taxon>Pezizomycotina</taxon>
        <taxon>Eurotiomycetes</taxon>
        <taxon>Eurotiomycetidae</taxon>
        <taxon>Eurotiales</taxon>
        <taxon>Aspergillaceae</taxon>
        <taxon>Penicillium</taxon>
    </lineage>
</organism>